<dbReference type="Proteomes" id="UP000198725">
    <property type="component" value="Unassembled WGS sequence"/>
</dbReference>
<feature type="region of interest" description="Disordered" evidence="1">
    <location>
        <begin position="1"/>
        <end position="27"/>
    </location>
</feature>
<evidence type="ECO:0000313" key="3">
    <source>
        <dbReference type="EMBL" id="SFK19732.1"/>
    </source>
</evidence>
<protein>
    <submittedName>
        <fullName evidence="3">Oxidoreductase-like protein, N-terminal</fullName>
    </submittedName>
</protein>
<dbReference type="AlphaFoldDB" id="A0A1I3XJN0"/>
<feature type="domain" description="Oxidoreductase-like" evidence="2">
    <location>
        <begin position="19"/>
        <end position="58"/>
    </location>
</feature>
<evidence type="ECO:0000256" key="1">
    <source>
        <dbReference type="SAM" id="MobiDB-lite"/>
    </source>
</evidence>
<gene>
    <name evidence="3" type="ORF">SAMN05192579_10119</name>
</gene>
<dbReference type="EMBL" id="FOSR01000001">
    <property type="protein sequence ID" value="SFK19732.1"/>
    <property type="molecule type" value="Genomic_DNA"/>
</dbReference>
<feature type="compositionally biased region" description="Basic and acidic residues" evidence="1">
    <location>
        <begin position="13"/>
        <end position="24"/>
    </location>
</feature>
<dbReference type="Pfam" id="PF09791">
    <property type="entry name" value="Oxidored-like"/>
    <property type="match status" value="1"/>
</dbReference>
<organism evidence="3 4">
    <name type="scientific">Rhodanobacter glycinis</name>
    <dbReference type="NCBI Taxonomy" id="582702"/>
    <lineage>
        <taxon>Bacteria</taxon>
        <taxon>Pseudomonadati</taxon>
        <taxon>Pseudomonadota</taxon>
        <taxon>Gammaproteobacteria</taxon>
        <taxon>Lysobacterales</taxon>
        <taxon>Rhodanobacteraceae</taxon>
        <taxon>Rhodanobacter</taxon>
    </lineage>
</organism>
<evidence type="ECO:0000259" key="2">
    <source>
        <dbReference type="Pfam" id="PF09791"/>
    </source>
</evidence>
<dbReference type="RefSeq" id="WP_092700241.1">
    <property type="nucleotide sequence ID" value="NZ_FOSR01000001.1"/>
</dbReference>
<sequence length="68" mass="7510">MSTPPNDVPAKSFVDDPPPRRPVEPDPADCCGEGCVPCVFDRYDAALERYRDALAAWRERHPGVDPDA</sequence>
<dbReference type="InterPro" id="IPR019180">
    <property type="entry name" value="Oxidoreductase-like_N"/>
</dbReference>
<name>A0A1I3XJN0_9GAMM</name>
<accession>A0A1I3XJN0</accession>
<proteinExistence type="predicted"/>
<keyword evidence="4" id="KW-1185">Reference proteome</keyword>
<evidence type="ECO:0000313" key="4">
    <source>
        <dbReference type="Proteomes" id="UP000198725"/>
    </source>
</evidence>
<reference evidence="4" key="1">
    <citation type="submission" date="2016-10" db="EMBL/GenBank/DDBJ databases">
        <authorList>
            <person name="Varghese N."/>
            <person name="Submissions S."/>
        </authorList>
    </citation>
    <scope>NUCLEOTIDE SEQUENCE [LARGE SCALE GENOMIC DNA]</scope>
    <source>
        <strain evidence="4">MO64</strain>
    </source>
</reference>